<name>A0A3S4SUU8_9ACTO</name>
<keyword evidence="2" id="KW-1185">Reference proteome</keyword>
<evidence type="ECO:0008006" key="3">
    <source>
        <dbReference type="Google" id="ProtNLM"/>
    </source>
</evidence>
<dbReference type="Proteomes" id="UP000276899">
    <property type="component" value="Chromosome"/>
</dbReference>
<dbReference type="KEGG" id="asla:NCTC11923_02300"/>
<accession>A0A3S4SUU8</accession>
<dbReference type="EMBL" id="LR134363">
    <property type="protein sequence ID" value="VEG75628.1"/>
    <property type="molecule type" value="Genomic_DNA"/>
</dbReference>
<proteinExistence type="predicted"/>
<dbReference type="STRING" id="1278298.GCA_000428685_01290"/>
<evidence type="ECO:0000313" key="2">
    <source>
        <dbReference type="Proteomes" id="UP000276899"/>
    </source>
</evidence>
<dbReference type="RefSeq" id="WP_026427928.1">
    <property type="nucleotide sequence ID" value="NZ_CBCRWE010000049.1"/>
</dbReference>
<protein>
    <recommendedName>
        <fullName evidence="3">DUF4276 family protein</fullName>
    </recommendedName>
</protein>
<dbReference type="InterPro" id="IPR025455">
    <property type="entry name" value="DUF4276"/>
</dbReference>
<evidence type="ECO:0000313" key="1">
    <source>
        <dbReference type="EMBL" id="VEG75628.1"/>
    </source>
</evidence>
<sequence length="192" mass="21513">MTRIVASVVEGHGEVKALPELLRRITNEAGIFDSQVAEPFRLGRDHMRSTKVRDAVRMQWANINQRGGIGVVVVLYDSDDDDPQQCVKATREALEGQEAVVAVAVREYEAWFLAGIESLRDHRAVKDDAAYPKDPEAKRGAKEALQEQMIENYAETRHQVAFSSRLDLDATARRSPSFARFREQFLASLTAA</sequence>
<reference evidence="1 2" key="1">
    <citation type="submission" date="2018-12" db="EMBL/GenBank/DDBJ databases">
        <authorList>
            <consortium name="Pathogen Informatics"/>
        </authorList>
    </citation>
    <scope>NUCLEOTIDE SEQUENCE [LARGE SCALE GENOMIC DNA]</scope>
    <source>
        <strain evidence="1 2">NCTC11923</strain>
    </source>
</reference>
<organism evidence="1 2">
    <name type="scientific">Actinomyces slackii</name>
    <dbReference type="NCBI Taxonomy" id="52774"/>
    <lineage>
        <taxon>Bacteria</taxon>
        <taxon>Bacillati</taxon>
        <taxon>Actinomycetota</taxon>
        <taxon>Actinomycetes</taxon>
        <taxon>Actinomycetales</taxon>
        <taxon>Actinomycetaceae</taxon>
        <taxon>Actinomyces</taxon>
    </lineage>
</organism>
<gene>
    <name evidence="1" type="ORF">NCTC11923_02300</name>
</gene>
<dbReference type="Pfam" id="PF14103">
    <property type="entry name" value="DUF4276"/>
    <property type="match status" value="1"/>
</dbReference>
<dbReference type="AlphaFoldDB" id="A0A3S4SUU8"/>